<dbReference type="EMBL" id="JAFBFH010000001">
    <property type="protein sequence ID" value="MBM7713344.1"/>
    <property type="molecule type" value="Genomic_DNA"/>
</dbReference>
<proteinExistence type="predicted"/>
<dbReference type="PROSITE" id="PS50887">
    <property type="entry name" value="GGDEF"/>
    <property type="match status" value="1"/>
</dbReference>
<comment type="caution">
    <text evidence="2">The sequence shown here is derived from an EMBL/GenBank/DDBJ whole genome shotgun (WGS) entry which is preliminary data.</text>
</comment>
<dbReference type="RefSeq" id="WP_077110064.1">
    <property type="nucleotide sequence ID" value="NZ_JAFBFH010000001.1"/>
</dbReference>
<sequence>MATHIGEIAEPVPCISPDTKSQEVDKIFSENHQLQGIVVIEQGIPIGLITKIQFYQKIGTLYGYHLYMGRPIPLLGPKKPLIAHYYDSITEVSKLAMSRKEEKLYDYVVIIQDHKFVEIVRIQRLLMKLVEIQVEIASYLNPLRGFPGNHIIEAKLKEIIGKEPFSILYFDLDHFKEYNDTYGFKRGDDLLKSTAELLKRIIVQNGVFLGHIGGDDFIAILNHYHYQFSFEKIIEEYGKMITSFYSPVHLLQQYVVTDNRLGVLEEVSLVSLSIAVATNEAQQFNSIEELAEFAAVVKKRCKKVKGSCYYVNDSH</sequence>
<feature type="domain" description="GGDEF" evidence="1">
    <location>
        <begin position="163"/>
        <end position="314"/>
    </location>
</feature>
<evidence type="ECO:0000259" key="1">
    <source>
        <dbReference type="PROSITE" id="PS50887"/>
    </source>
</evidence>
<dbReference type="Gene3D" id="3.30.70.270">
    <property type="match status" value="1"/>
</dbReference>
<dbReference type="PANTHER" id="PTHR45138">
    <property type="entry name" value="REGULATORY COMPONENTS OF SENSORY TRANSDUCTION SYSTEM"/>
    <property type="match status" value="1"/>
</dbReference>
<reference evidence="2 3" key="1">
    <citation type="submission" date="2021-01" db="EMBL/GenBank/DDBJ databases">
        <title>Genomic Encyclopedia of Type Strains, Phase IV (KMG-IV): sequencing the most valuable type-strain genomes for metagenomic binning, comparative biology and taxonomic classification.</title>
        <authorList>
            <person name="Goeker M."/>
        </authorList>
    </citation>
    <scope>NUCLEOTIDE SEQUENCE [LARGE SCALE GENOMIC DNA]</scope>
    <source>
        <strain evidence="2 3">DSM 105453</strain>
    </source>
</reference>
<dbReference type="SUPFAM" id="SSF54631">
    <property type="entry name" value="CBS-domain pair"/>
    <property type="match status" value="1"/>
</dbReference>
<dbReference type="InterPro" id="IPR046342">
    <property type="entry name" value="CBS_dom_sf"/>
</dbReference>
<dbReference type="Pfam" id="PF00990">
    <property type="entry name" value="GGDEF"/>
    <property type="match status" value="1"/>
</dbReference>
<dbReference type="InterPro" id="IPR050469">
    <property type="entry name" value="Diguanylate_Cyclase"/>
</dbReference>
<dbReference type="Proteomes" id="UP000823485">
    <property type="component" value="Unassembled WGS sequence"/>
</dbReference>
<evidence type="ECO:0000313" key="3">
    <source>
        <dbReference type="Proteomes" id="UP000823485"/>
    </source>
</evidence>
<accession>A0ABS2R2G5</accession>
<gene>
    <name evidence="2" type="ORF">JOC94_000310</name>
</gene>
<dbReference type="SMART" id="SM00267">
    <property type="entry name" value="GGDEF"/>
    <property type="match status" value="1"/>
</dbReference>
<protein>
    <submittedName>
        <fullName evidence="2">Diguanylate cyclase (GGDEF)-like protein</fullName>
    </submittedName>
</protein>
<dbReference type="InterPro" id="IPR029787">
    <property type="entry name" value="Nucleotide_cyclase"/>
</dbReference>
<dbReference type="Pfam" id="PF00571">
    <property type="entry name" value="CBS"/>
    <property type="match status" value="1"/>
</dbReference>
<evidence type="ECO:0000313" key="2">
    <source>
        <dbReference type="EMBL" id="MBM7713344.1"/>
    </source>
</evidence>
<dbReference type="InterPro" id="IPR000160">
    <property type="entry name" value="GGDEF_dom"/>
</dbReference>
<name>A0ABS2R2G5_9BACI</name>
<keyword evidence="3" id="KW-1185">Reference proteome</keyword>
<dbReference type="PANTHER" id="PTHR45138:SF25">
    <property type="entry name" value="GGDEF DOMAIN PROTEIN"/>
    <property type="match status" value="1"/>
</dbReference>
<dbReference type="NCBIfam" id="TIGR00254">
    <property type="entry name" value="GGDEF"/>
    <property type="match status" value="1"/>
</dbReference>
<dbReference type="CDD" id="cd01949">
    <property type="entry name" value="GGDEF"/>
    <property type="match status" value="1"/>
</dbReference>
<organism evidence="2 3">
    <name type="scientific">Siminovitchia thermophila</name>
    <dbReference type="NCBI Taxonomy" id="1245522"/>
    <lineage>
        <taxon>Bacteria</taxon>
        <taxon>Bacillati</taxon>
        <taxon>Bacillota</taxon>
        <taxon>Bacilli</taxon>
        <taxon>Bacillales</taxon>
        <taxon>Bacillaceae</taxon>
        <taxon>Siminovitchia</taxon>
    </lineage>
</organism>
<dbReference type="InterPro" id="IPR000644">
    <property type="entry name" value="CBS_dom"/>
</dbReference>
<dbReference type="SUPFAM" id="SSF55073">
    <property type="entry name" value="Nucleotide cyclase"/>
    <property type="match status" value="1"/>
</dbReference>
<dbReference type="InterPro" id="IPR043128">
    <property type="entry name" value="Rev_trsase/Diguanyl_cyclase"/>
</dbReference>